<dbReference type="OrthoDB" id="2187241at2759"/>
<dbReference type="AlphaFoldDB" id="I3EGP7"/>
<dbReference type="VEuPathDB" id="MicrosporidiaDB:NEQG_01084"/>
<sequence>MFYPGVFVSKDSLLYRMYVHSCIRRVNTVIPIDSLKECFSTVDANNLSLRLQSRLMISVASSLLFHYRQTLSALVKIIGKDVRIDKTVSSRVASKNAITYKYNINVLCSTINYTIQLPTEDIECMRGGSIILAESITQSTHSMHDMYTAPQAEETVKRIKLDKTIDISRETVVGRECSSTKWYQSMIDAIILNSSEYYEPDTPADISSIEAIRRYSSEQTDDVLLMDRSMSIPISNSIPIATSNQRLADFISLLYEVTEGKVSAIQAVPYGRIIRI</sequence>
<accession>I3EGP7</accession>
<dbReference type="Proteomes" id="UP000002872">
    <property type="component" value="Unassembled WGS sequence"/>
</dbReference>
<reference evidence="1" key="1">
    <citation type="submission" date="2011-01" db="EMBL/GenBank/DDBJ databases">
        <title>The Genome Sequence of Nematocida parisii strain ERTm3.</title>
        <authorList>
            <consortium name="The Broad Institute Genome Sequencing Platform"/>
            <consortium name="The Broad Institute Genome Sequencing Center for Infectious Disease"/>
            <person name="Cuomo C."/>
            <person name="Troemel E."/>
            <person name="Young S.K."/>
            <person name="Zeng Q."/>
            <person name="Gargeya S."/>
            <person name="Fitzgerald M."/>
            <person name="Haas B."/>
            <person name="Abouelleil A."/>
            <person name="Alvarado L."/>
            <person name="Arachchi H.M."/>
            <person name="Berlin A."/>
            <person name="Chapman S.B."/>
            <person name="Gearin G."/>
            <person name="Goldberg J."/>
            <person name="Griggs A."/>
            <person name="Gujja S."/>
            <person name="Hansen M."/>
            <person name="Heiman D."/>
            <person name="Howarth C."/>
            <person name="Larimer J."/>
            <person name="Lui A."/>
            <person name="MacDonald P.J.P."/>
            <person name="McCowen C."/>
            <person name="Montmayeur A."/>
            <person name="Murphy C."/>
            <person name="Neiman D."/>
            <person name="Pearson M."/>
            <person name="Priest M."/>
            <person name="Roberts A."/>
            <person name="Saif S."/>
            <person name="Shea T."/>
            <person name="Sisk P."/>
            <person name="Stolte C."/>
            <person name="Sykes S."/>
            <person name="Wortman J."/>
            <person name="Nusbaum C."/>
            <person name="Birren B."/>
        </authorList>
    </citation>
    <scope>NUCLEOTIDE SEQUENCE</scope>
    <source>
        <strain evidence="1">ERTm3</strain>
    </source>
</reference>
<dbReference type="OMA" id="LYRMYVH"/>
<dbReference type="InParanoid" id="I3EGP7"/>
<keyword evidence="2" id="KW-1185">Reference proteome</keyword>
<organism evidence="1 2">
    <name type="scientific">Nematocida parisii (strain ERTm3)</name>
    <name type="common">Nematode killer fungus</name>
    <dbReference type="NCBI Taxonomy" id="935791"/>
    <lineage>
        <taxon>Eukaryota</taxon>
        <taxon>Fungi</taxon>
        <taxon>Fungi incertae sedis</taxon>
        <taxon>Microsporidia</taxon>
        <taxon>Nematocida</taxon>
    </lineage>
</organism>
<dbReference type="EMBL" id="GL870878">
    <property type="protein sequence ID" value="EIJ88394.1"/>
    <property type="molecule type" value="Genomic_DNA"/>
</dbReference>
<evidence type="ECO:0000313" key="1">
    <source>
        <dbReference type="EMBL" id="EIJ88394.1"/>
    </source>
</evidence>
<evidence type="ECO:0000313" key="2">
    <source>
        <dbReference type="Proteomes" id="UP000002872"/>
    </source>
</evidence>
<proteinExistence type="predicted"/>
<protein>
    <submittedName>
        <fullName evidence="1">Uncharacterized protein</fullName>
    </submittedName>
</protein>
<name>I3EGP7_NEMP3</name>
<dbReference type="HOGENOM" id="CLU_973475_0_0_1"/>
<gene>
    <name evidence="1" type="ORF">NEQG_01084</name>
</gene>